<proteinExistence type="predicted"/>
<keyword evidence="2" id="KW-1185">Reference proteome</keyword>
<evidence type="ECO:0000313" key="1">
    <source>
        <dbReference type="EMBL" id="GFH30377.1"/>
    </source>
</evidence>
<dbReference type="Proteomes" id="UP000485058">
    <property type="component" value="Unassembled WGS sequence"/>
</dbReference>
<evidence type="ECO:0000313" key="2">
    <source>
        <dbReference type="Proteomes" id="UP000485058"/>
    </source>
</evidence>
<protein>
    <submittedName>
        <fullName evidence="1">Uncharacterized protein</fullName>
    </submittedName>
</protein>
<sequence>MHRVGTACQHELRAGSRAAALLELARRGLHCRHLLAPGVAADGVSRNPSDGLRPYCCQFTMHTPHADIASPRWDGVSHPLTSWLPYPQGGHTVGSTLSIA</sequence>
<comment type="caution">
    <text evidence="1">The sequence shown here is derived from an EMBL/GenBank/DDBJ whole genome shotgun (WGS) entry which is preliminary data.</text>
</comment>
<reference evidence="1 2" key="1">
    <citation type="submission" date="2020-02" db="EMBL/GenBank/DDBJ databases">
        <title>Draft genome sequence of Haematococcus lacustris strain NIES-144.</title>
        <authorList>
            <person name="Morimoto D."/>
            <person name="Nakagawa S."/>
            <person name="Yoshida T."/>
            <person name="Sawayama S."/>
        </authorList>
    </citation>
    <scope>NUCLEOTIDE SEQUENCE [LARGE SCALE GENOMIC DNA]</scope>
    <source>
        <strain evidence="1 2">NIES-144</strain>
    </source>
</reference>
<dbReference type="AlphaFoldDB" id="A0A6A0AET8"/>
<accession>A0A6A0AET8</accession>
<gene>
    <name evidence="1" type="ORF">HaLaN_29223</name>
</gene>
<dbReference type="EMBL" id="BLLF01004866">
    <property type="protein sequence ID" value="GFH30377.1"/>
    <property type="molecule type" value="Genomic_DNA"/>
</dbReference>
<organism evidence="1 2">
    <name type="scientific">Haematococcus lacustris</name>
    <name type="common">Green alga</name>
    <name type="synonym">Haematococcus pluvialis</name>
    <dbReference type="NCBI Taxonomy" id="44745"/>
    <lineage>
        <taxon>Eukaryota</taxon>
        <taxon>Viridiplantae</taxon>
        <taxon>Chlorophyta</taxon>
        <taxon>core chlorophytes</taxon>
        <taxon>Chlorophyceae</taxon>
        <taxon>CS clade</taxon>
        <taxon>Chlamydomonadales</taxon>
        <taxon>Haematococcaceae</taxon>
        <taxon>Haematococcus</taxon>
    </lineage>
</organism>
<name>A0A6A0AET8_HAELA</name>
<feature type="non-terminal residue" evidence="1">
    <location>
        <position position="1"/>
    </location>
</feature>